<dbReference type="AlphaFoldDB" id="A0A3T0TTG4"/>
<dbReference type="PANTHER" id="PTHR46832">
    <property type="entry name" value="5'-METHYLTHIOADENOSINE/S-ADENOSYLHOMOCYSTEINE NUCLEOSIDASE"/>
    <property type="match status" value="1"/>
</dbReference>
<accession>A0A3T0TTG4</accession>
<protein>
    <submittedName>
        <fullName evidence="2">5'-methylthioadenosine nucleosidase</fullName>
    </submittedName>
</protein>
<dbReference type="EMBL" id="CP033058">
    <property type="protein sequence ID" value="AZZ65377.1"/>
    <property type="molecule type" value="Genomic_DNA"/>
</dbReference>
<dbReference type="GO" id="GO:0008930">
    <property type="term" value="F:methylthioadenosine nucleosidase activity"/>
    <property type="evidence" value="ECO:0007669"/>
    <property type="project" value="TreeGrafter"/>
</dbReference>
<sequence length="231" mass="26566">MLLILFAEKQESESFLSHVEIINEYIFDNSFSSYQNILLCKYKNKKFYVAHMGVGKVNSSLFLSRLLNIKDFKISEILNIGASGGLKKTKVGEAFLVQKSYYYDVDLTCLKNYKLGQLPNNVIEFKTNDNLNLKFQKILNLELTNNVSADKFFTISDAKNIEKNFNNIKTMDMEATALIHTADFYNMPISIIKVISDNITIEDNDKDYRNNTLIVSARINDLLLNILERLN</sequence>
<reference evidence="2" key="1">
    <citation type="submission" date="2019-03" db="EMBL/GenBank/DDBJ databases">
        <title>Draft Sequence and Annotation of the Mycoplasma phocicerebrale Strain 1049T Genome.</title>
        <authorList>
            <person name="Frasca S.Jr."/>
            <person name="Kutish G.F."/>
            <person name="Castellanos Gell J."/>
            <person name="Michaels D.L."/>
            <person name="Brown D.R."/>
        </authorList>
    </citation>
    <scope>NUCLEOTIDE SEQUENCE</scope>
    <source>
        <strain evidence="2">1049</strain>
    </source>
</reference>
<dbReference type="InterPro" id="IPR000845">
    <property type="entry name" value="Nucleoside_phosphorylase_d"/>
</dbReference>
<dbReference type="OrthoDB" id="398283at2"/>
<dbReference type="InterPro" id="IPR035994">
    <property type="entry name" value="Nucleoside_phosphorylase_sf"/>
</dbReference>
<dbReference type="Gene3D" id="3.40.50.1580">
    <property type="entry name" value="Nucleoside phosphorylase domain"/>
    <property type="match status" value="1"/>
</dbReference>
<organism evidence="2 3">
    <name type="scientific">Metamycoplasma phocicerebrale</name>
    <dbReference type="NCBI Taxonomy" id="142649"/>
    <lineage>
        <taxon>Bacteria</taxon>
        <taxon>Bacillati</taxon>
        <taxon>Mycoplasmatota</taxon>
        <taxon>Mycoplasmoidales</taxon>
        <taxon>Metamycoplasmataceae</taxon>
        <taxon>Metamycoplasma</taxon>
    </lineage>
</organism>
<dbReference type="CDD" id="cd09008">
    <property type="entry name" value="MTAN"/>
    <property type="match status" value="1"/>
</dbReference>
<dbReference type="GO" id="GO:0005829">
    <property type="term" value="C:cytosol"/>
    <property type="evidence" value="ECO:0007669"/>
    <property type="project" value="TreeGrafter"/>
</dbReference>
<dbReference type="GO" id="GO:0009116">
    <property type="term" value="P:nucleoside metabolic process"/>
    <property type="evidence" value="ECO:0007669"/>
    <property type="project" value="InterPro"/>
</dbReference>
<evidence type="ECO:0000313" key="2">
    <source>
        <dbReference type="EMBL" id="AZZ65377.1"/>
    </source>
</evidence>
<dbReference type="Pfam" id="PF01048">
    <property type="entry name" value="PNP_UDP_1"/>
    <property type="match status" value="1"/>
</dbReference>
<dbReference type="Proteomes" id="UP000256585">
    <property type="component" value="Chromosome"/>
</dbReference>
<gene>
    <name evidence="2" type="ORF">DMC14_001040</name>
</gene>
<dbReference type="GO" id="GO:0019284">
    <property type="term" value="P:L-methionine salvage from S-adenosylmethionine"/>
    <property type="evidence" value="ECO:0007669"/>
    <property type="project" value="TreeGrafter"/>
</dbReference>
<dbReference type="RefSeq" id="WP_116171789.1">
    <property type="nucleotide sequence ID" value="NZ_CP033058.2"/>
</dbReference>
<proteinExistence type="predicted"/>
<keyword evidence="3" id="KW-1185">Reference proteome</keyword>
<dbReference type="PANTHER" id="PTHR46832:SF1">
    <property type="entry name" value="5'-METHYLTHIOADENOSINE_S-ADENOSYLHOMOCYSTEINE NUCLEOSIDASE"/>
    <property type="match status" value="1"/>
</dbReference>
<dbReference type="GO" id="GO:0008782">
    <property type="term" value="F:adenosylhomocysteine nucleosidase activity"/>
    <property type="evidence" value="ECO:0007669"/>
    <property type="project" value="TreeGrafter"/>
</dbReference>
<evidence type="ECO:0000313" key="3">
    <source>
        <dbReference type="Proteomes" id="UP000256585"/>
    </source>
</evidence>
<evidence type="ECO:0000259" key="1">
    <source>
        <dbReference type="Pfam" id="PF01048"/>
    </source>
</evidence>
<name>A0A3T0TTG4_9BACT</name>
<dbReference type="SUPFAM" id="SSF53167">
    <property type="entry name" value="Purine and uridine phosphorylases"/>
    <property type="match status" value="1"/>
</dbReference>
<dbReference type="KEGG" id="mphc:DMC14_001040"/>
<feature type="domain" description="Nucleoside phosphorylase" evidence="1">
    <location>
        <begin position="36"/>
        <end position="227"/>
    </location>
</feature>